<evidence type="ECO:0000313" key="2">
    <source>
        <dbReference type="EnsemblPlants" id="KEH30839"/>
    </source>
</evidence>
<dbReference type="EnsemblPlants" id="KEH30839">
    <property type="protein sequence ID" value="KEH30839"/>
    <property type="gene ID" value="MTR_4g084530"/>
</dbReference>
<dbReference type="Proteomes" id="UP000002051">
    <property type="component" value="Chromosome 4"/>
</dbReference>
<reference evidence="1 3" key="2">
    <citation type="journal article" date="2014" name="BMC Genomics">
        <title>An improved genome release (version Mt4.0) for the model legume Medicago truncatula.</title>
        <authorList>
            <person name="Tang H."/>
            <person name="Krishnakumar V."/>
            <person name="Bidwell S."/>
            <person name="Rosen B."/>
            <person name="Chan A."/>
            <person name="Zhou S."/>
            <person name="Gentzbittel L."/>
            <person name="Childs K.L."/>
            <person name="Yandell M."/>
            <person name="Gundlach H."/>
            <person name="Mayer K.F."/>
            <person name="Schwartz D.C."/>
            <person name="Town C.D."/>
        </authorList>
    </citation>
    <scope>GENOME REANNOTATION</scope>
    <source>
        <strain evidence="1">A17</strain>
        <strain evidence="2 3">cv. Jemalong A17</strain>
    </source>
</reference>
<evidence type="ECO:0000313" key="3">
    <source>
        <dbReference type="Proteomes" id="UP000002051"/>
    </source>
</evidence>
<gene>
    <name evidence="1" type="ordered locus">MTR_4g084530</name>
</gene>
<name>A0A072UM38_MEDTR</name>
<protein>
    <submittedName>
        <fullName evidence="1 2">Uncharacterized protein</fullName>
    </submittedName>
</protein>
<sequence>MQTVRFNSVILNLANSSVRFSFYSENSEMNNIRGIQKRYPLYQMADVVIKIDQFKSAIDIESDETELRSMKLMPKTNSKADFKWKSG</sequence>
<dbReference type="EMBL" id="CM001220">
    <property type="protein sequence ID" value="KEH30839.1"/>
    <property type="molecule type" value="Genomic_DNA"/>
</dbReference>
<organism evidence="1 3">
    <name type="scientific">Medicago truncatula</name>
    <name type="common">Barrel medic</name>
    <name type="synonym">Medicago tribuloides</name>
    <dbReference type="NCBI Taxonomy" id="3880"/>
    <lineage>
        <taxon>Eukaryota</taxon>
        <taxon>Viridiplantae</taxon>
        <taxon>Streptophyta</taxon>
        <taxon>Embryophyta</taxon>
        <taxon>Tracheophyta</taxon>
        <taxon>Spermatophyta</taxon>
        <taxon>Magnoliopsida</taxon>
        <taxon>eudicotyledons</taxon>
        <taxon>Gunneridae</taxon>
        <taxon>Pentapetalae</taxon>
        <taxon>rosids</taxon>
        <taxon>fabids</taxon>
        <taxon>Fabales</taxon>
        <taxon>Fabaceae</taxon>
        <taxon>Papilionoideae</taxon>
        <taxon>50 kb inversion clade</taxon>
        <taxon>NPAAA clade</taxon>
        <taxon>Hologalegina</taxon>
        <taxon>IRL clade</taxon>
        <taxon>Trifolieae</taxon>
        <taxon>Medicago</taxon>
    </lineage>
</organism>
<dbReference type="AlphaFoldDB" id="A0A072UM38"/>
<dbReference type="HOGENOM" id="CLU_2486789_0_0_1"/>
<proteinExistence type="predicted"/>
<evidence type="ECO:0000313" key="1">
    <source>
        <dbReference type="EMBL" id="KEH30839.1"/>
    </source>
</evidence>
<reference evidence="1 3" key="1">
    <citation type="journal article" date="2011" name="Nature">
        <title>The Medicago genome provides insight into the evolution of rhizobial symbioses.</title>
        <authorList>
            <person name="Young N.D."/>
            <person name="Debelle F."/>
            <person name="Oldroyd G.E."/>
            <person name="Geurts R."/>
            <person name="Cannon S.B."/>
            <person name="Udvardi M.K."/>
            <person name="Benedito V.A."/>
            <person name="Mayer K.F."/>
            <person name="Gouzy J."/>
            <person name="Schoof H."/>
            <person name="Van de Peer Y."/>
            <person name="Proost S."/>
            <person name="Cook D.R."/>
            <person name="Meyers B.C."/>
            <person name="Spannagl M."/>
            <person name="Cheung F."/>
            <person name="De Mita S."/>
            <person name="Krishnakumar V."/>
            <person name="Gundlach H."/>
            <person name="Zhou S."/>
            <person name="Mudge J."/>
            <person name="Bharti A.K."/>
            <person name="Murray J.D."/>
            <person name="Naoumkina M.A."/>
            <person name="Rosen B."/>
            <person name="Silverstein K.A."/>
            <person name="Tang H."/>
            <person name="Rombauts S."/>
            <person name="Zhao P.X."/>
            <person name="Zhou P."/>
            <person name="Barbe V."/>
            <person name="Bardou P."/>
            <person name="Bechner M."/>
            <person name="Bellec A."/>
            <person name="Berger A."/>
            <person name="Berges H."/>
            <person name="Bidwell S."/>
            <person name="Bisseling T."/>
            <person name="Choisne N."/>
            <person name="Couloux A."/>
            <person name="Denny R."/>
            <person name="Deshpande S."/>
            <person name="Dai X."/>
            <person name="Doyle J.J."/>
            <person name="Dudez A.M."/>
            <person name="Farmer A.D."/>
            <person name="Fouteau S."/>
            <person name="Franken C."/>
            <person name="Gibelin C."/>
            <person name="Gish J."/>
            <person name="Goldstein S."/>
            <person name="Gonzalez A.J."/>
            <person name="Green P.J."/>
            <person name="Hallab A."/>
            <person name="Hartog M."/>
            <person name="Hua A."/>
            <person name="Humphray S.J."/>
            <person name="Jeong D.H."/>
            <person name="Jing Y."/>
            <person name="Jocker A."/>
            <person name="Kenton S.M."/>
            <person name="Kim D.J."/>
            <person name="Klee K."/>
            <person name="Lai H."/>
            <person name="Lang C."/>
            <person name="Lin S."/>
            <person name="Macmil S.L."/>
            <person name="Magdelenat G."/>
            <person name="Matthews L."/>
            <person name="McCorrison J."/>
            <person name="Monaghan E.L."/>
            <person name="Mun J.H."/>
            <person name="Najar F.Z."/>
            <person name="Nicholson C."/>
            <person name="Noirot C."/>
            <person name="O'Bleness M."/>
            <person name="Paule C.R."/>
            <person name="Poulain J."/>
            <person name="Prion F."/>
            <person name="Qin B."/>
            <person name="Qu C."/>
            <person name="Retzel E.F."/>
            <person name="Riddle C."/>
            <person name="Sallet E."/>
            <person name="Samain S."/>
            <person name="Samson N."/>
            <person name="Sanders I."/>
            <person name="Saurat O."/>
            <person name="Scarpelli C."/>
            <person name="Schiex T."/>
            <person name="Segurens B."/>
            <person name="Severin A.J."/>
            <person name="Sherrier D.J."/>
            <person name="Shi R."/>
            <person name="Sims S."/>
            <person name="Singer S.R."/>
            <person name="Sinharoy S."/>
            <person name="Sterck L."/>
            <person name="Viollet A."/>
            <person name="Wang B.B."/>
            <person name="Wang K."/>
            <person name="Wang M."/>
            <person name="Wang X."/>
            <person name="Warfsmann J."/>
            <person name="Weissenbach J."/>
            <person name="White D.D."/>
            <person name="White J.D."/>
            <person name="Wiley G.B."/>
            <person name="Wincker P."/>
            <person name="Xing Y."/>
            <person name="Yang L."/>
            <person name="Yao Z."/>
            <person name="Ying F."/>
            <person name="Zhai J."/>
            <person name="Zhou L."/>
            <person name="Zuber A."/>
            <person name="Denarie J."/>
            <person name="Dixon R.A."/>
            <person name="May G.D."/>
            <person name="Schwartz D.C."/>
            <person name="Rogers J."/>
            <person name="Quetier F."/>
            <person name="Town C.D."/>
            <person name="Roe B.A."/>
        </authorList>
    </citation>
    <scope>NUCLEOTIDE SEQUENCE [LARGE SCALE GENOMIC DNA]</scope>
    <source>
        <strain evidence="1">A17</strain>
        <strain evidence="2 3">cv. Jemalong A17</strain>
    </source>
</reference>
<accession>A0A072UM38</accession>
<reference evidence="2" key="3">
    <citation type="submission" date="2015-04" db="UniProtKB">
        <authorList>
            <consortium name="EnsemblPlants"/>
        </authorList>
    </citation>
    <scope>IDENTIFICATION</scope>
    <source>
        <strain evidence="2">cv. Jemalong A17</strain>
    </source>
</reference>
<keyword evidence="3" id="KW-1185">Reference proteome</keyword>